<proteinExistence type="predicted"/>
<evidence type="ECO:0000313" key="1">
    <source>
        <dbReference type="EMBL" id="CAF1154954.1"/>
    </source>
</evidence>
<reference evidence="2" key="1">
    <citation type="submission" date="2021-02" db="EMBL/GenBank/DDBJ databases">
        <authorList>
            <person name="Nowell W R."/>
        </authorList>
    </citation>
    <scope>NUCLEOTIDE SEQUENCE</scope>
</reference>
<evidence type="ECO:0008006" key="4">
    <source>
        <dbReference type="Google" id="ProtNLM"/>
    </source>
</evidence>
<gene>
    <name evidence="1" type="ORF">OVA965_LOCUS21795</name>
    <name evidence="2" type="ORF">TMI583_LOCUS22505</name>
</gene>
<sequence>MYLMRSSAILYQILSTALNHKLKKKDEQTFMYEQLELLDKQYCLEMEQQLWQSYFDVGLKYHIWPDQLYTMANTNDFQLCKEYLINYLQNIKTQLGQYQIELTKHFQSCPVIPKLSFDQIQHCRKELVDRERKYLSMRNNGQLIKFKDNIDETNLFNLICTSSLIHDQQNESIQRLITIYDKQAAIWKEQVMLESRILCKFLPQNLDSMENFIAPITYVPIHDNQKIIGVKNKRFKTIQETKRKWLNYFFNTYEFQIIECEQQYQCEFIKLQTQLLNNSTTNNSSLQKDIYNEMSSFQRITIQNRERSLSSTATKHTIGLFKSTTLLCTFDIQNLFTKLPLDEALNILMEFLHVHGYTKVKGINLDTIRKLASIVLKENVFVYGQKIYKLTTGGAMGSSFTLMLANIFMWNWQKKLVDEQTKTGEFFGRYIDDIFMTWNKSEDGLRQFLADANIWHPNIARDILQSSTRQCVSSYLLKSNFQQCINQVLGTIV</sequence>
<evidence type="ECO:0000313" key="2">
    <source>
        <dbReference type="EMBL" id="CAF3965406.1"/>
    </source>
</evidence>
<dbReference type="Proteomes" id="UP000677228">
    <property type="component" value="Unassembled WGS sequence"/>
</dbReference>
<comment type="caution">
    <text evidence="2">The sequence shown here is derived from an EMBL/GenBank/DDBJ whole genome shotgun (WGS) entry which is preliminary data.</text>
</comment>
<name>A0A8S2MM07_9BILA</name>
<dbReference type="EMBL" id="CAJNOK010012062">
    <property type="protein sequence ID" value="CAF1154954.1"/>
    <property type="molecule type" value="Genomic_DNA"/>
</dbReference>
<organism evidence="2 3">
    <name type="scientific">Didymodactylos carnosus</name>
    <dbReference type="NCBI Taxonomy" id="1234261"/>
    <lineage>
        <taxon>Eukaryota</taxon>
        <taxon>Metazoa</taxon>
        <taxon>Spiralia</taxon>
        <taxon>Gnathifera</taxon>
        <taxon>Rotifera</taxon>
        <taxon>Eurotatoria</taxon>
        <taxon>Bdelloidea</taxon>
        <taxon>Philodinida</taxon>
        <taxon>Philodinidae</taxon>
        <taxon>Didymodactylos</taxon>
    </lineage>
</organism>
<dbReference type="PANTHER" id="PTHR21301:SF10">
    <property type="entry name" value="REVERSE TRANSCRIPTASE DOMAIN-CONTAINING PROTEIN"/>
    <property type="match status" value="1"/>
</dbReference>
<protein>
    <recommendedName>
        <fullName evidence="4">Reverse transcriptase domain-containing protein</fullName>
    </recommendedName>
</protein>
<dbReference type="Proteomes" id="UP000682733">
    <property type="component" value="Unassembled WGS sequence"/>
</dbReference>
<dbReference type="EMBL" id="CAJOBA010032968">
    <property type="protein sequence ID" value="CAF3965406.1"/>
    <property type="molecule type" value="Genomic_DNA"/>
</dbReference>
<dbReference type="PANTHER" id="PTHR21301">
    <property type="entry name" value="REVERSE TRANSCRIPTASE"/>
    <property type="match status" value="1"/>
</dbReference>
<dbReference type="AlphaFoldDB" id="A0A8S2MM07"/>
<evidence type="ECO:0000313" key="3">
    <source>
        <dbReference type="Proteomes" id="UP000682733"/>
    </source>
</evidence>
<accession>A0A8S2MM07</accession>